<dbReference type="AlphaFoldDB" id="A0A6M3M524"/>
<dbReference type="InterPro" id="IPR003115">
    <property type="entry name" value="ParB_N"/>
</dbReference>
<reference evidence="3" key="1">
    <citation type="submission" date="2020-03" db="EMBL/GenBank/DDBJ databases">
        <title>The deep terrestrial virosphere.</title>
        <authorList>
            <person name="Holmfeldt K."/>
            <person name="Nilsson E."/>
            <person name="Simone D."/>
            <person name="Lopez-Fernandez M."/>
            <person name="Wu X."/>
            <person name="de Brujin I."/>
            <person name="Lundin D."/>
            <person name="Andersson A."/>
            <person name="Bertilsson S."/>
            <person name="Dopson M."/>
        </authorList>
    </citation>
    <scope>NUCLEOTIDE SEQUENCE</scope>
    <source>
        <strain evidence="3">MM171B00960</strain>
        <strain evidence="2">MM415A01437</strain>
    </source>
</reference>
<evidence type="ECO:0000313" key="2">
    <source>
        <dbReference type="EMBL" id="QJA76811.1"/>
    </source>
</evidence>
<evidence type="ECO:0000313" key="3">
    <source>
        <dbReference type="EMBL" id="QJB02971.1"/>
    </source>
</evidence>
<organism evidence="3">
    <name type="scientific">viral metagenome</name>
    <dbReference type="NCBI Taxonomy" id="1070528"/>
    <lineage>
        <taxon>unclassified sequences</taxon>
        <taxon>metagenomes</taxon>
        <taxon>organismal metagenomes</taxon>
    </lineage>
</organism>
<gene>
    <name evidence="3" type="ORF">MM171B00960_0002</name>
    <name evidence="2" type="ORF">MM415A01437_0001</name>
</gene>
<name>A0A6M3M524_9ZZZZ</name>
<sequence length="247" mass="27915">MEEMMTVSKIQTRSPFKDLFDIDPVVLKAIEDDMKENGFDESAPIVLWNQGNVVIDGHTRLQAAKNIGLKKVWVTLGDFDEGGAIEYAVHNQRNRRNITDAAILKCVIAIDKRRTTGRHRRVEKDIMQVNNIPSQGHEKDTMQVNNIPSHLQTAISVGTSPTKIQKARMIVDSKNEEVQEEVLEGRKTLHAASEEIRKGKIKEPLLVAHKELERDIKKVIEKAIRAGISKEQIKQVVENLLKSGMEN</sequence>
<proteinExistence type="predicted"/>
<dbReference type="EMBL" id="MT142245">
    <property type="protein sequence ID" value="QJA76811.1"/>
    <property type="molecule type" value="Genomic_DNA"/>
</dbReference>
<dbReference type="SUPFAM" id="SSF110849">
    <property type="entry name" value="ParB/Sulfiredoxin"/>
    <property type="match status" value="1"/>
</dbReference>
<dbReference type="SMART" id="SM00470">
    <property type="entry name" value="ParB"/>
    <property type="match status" value="1"/>
</dbReference>
<dbReference type="Gene3D" id="3.90.1530.10">
    <property type="entry name" value="Conserved hypothetical protein from pyrococcus furiosus pfu- 392566-001, ParB domain"/>
    <property type="match status" value="1"/>
</dbReference>
<evidence type="ECO:0000259" key="1">
    <source>
        <dbReference type="SMART" id="SM00470"/>
    </source>
</evidence>
<dbReference type="EMBL" id="MT143818">
    <property type="protein sequence ID" value="QJB02971.1"/>
    <property type="molecule type" value="Genomic_DNA"/>
</dbReference>
<protein>
    <recommendedName>
        <fullName evidence="1">ParB-like N-terminal domain-containing protein</fullName>
    </recommendedName>
</protein>
<accession>A0A6M3M524</accession>
<feature type="domain" description="ParB-like N-terminal" evidence="1">
    <location>
        <begin position="3"/>
        <end position="95"/>
    </location>
</feature>
<dbReference type="InterPro" id="IPR036086">
    <property type="entry name" value="ParB/Sulfiredoxin_sf"/>
</dbReference>